<name>A0A4R1GBE7_9PAST</name>
<dbReference type="NCBIfam" id="TIGR01726">
    <property type="entry name" value="HEQRo_perm_3TM"/>
    <property type="match status" value="1"/>
</dbReference>
<accession>A0A4R1GBE7</accession>
<reference evidence="11 12" key="1">
    <citation type="submission" date="2019-03" db="EMBL/GenBank/DDBJ databases">
        <title>Genomic Encyclopedia of Type Strains, Phase IV (KMG-IV): sequencing the most valuable type-strain genomes for metagenomic binning, comparative biology and taxonomic classification.</title>
        <authorList>
            <person name="Goeker M."/>
        </authorList>
    </citation>
    <scope>NUCLEOTIDE SEQUENCE [LARGE SCALE GENOMIC DNA]</scope>
    <source>
        <strain evidence="11 12">DSM 15534</strain>
    </source>
</reference>
<evidence type="ECO:0000256" key="5">
    <source>
        <dbReference type="ARBA" id="ARBA00022692"/>
    </source>
</evidence>
<comment type="caution">
    <text evidence="11">The sequence shown here is derived from an EMBL/GenBank/DDBJ whole genome shotgun (WGS) entry which is preliminary data.</text>
</comment>
<keyword evidence="4" id="KW-1003">Cell membrane</keyword>
<evidence type="ECO:0000256" key="9">
    <source>
        <dbReference type="RuleBase" id="RU363032"/>
    </source>
</evidence>
<feature type="transmembrane region" description="Helical" evidence="9">
    <location>
        <begin position="192"/>
        <end position="212"/>
    </location>
</feature>
<dbReference type="OrthoDB" id="92598at2"/>
<feature type="transmembrane region" description="Helical" evidence="9">
    <location>
        <begin position="84"/>
        <end position="102"/>
    </location>
</feature>
<dbReference type="Gene3D" id="1.10.3720.10">
    <property type="entry name" value="MetI-like"/>
    <property type="match status" value="1"/>
</dbReference>
<dbReference type="GO" id="GO:0006865">
    <property type="term" value="P:amino acid transport"/>
    <property type="evidence" value="ECO:0007669"/>
    <property type="project" value="UniProtKB-KW"/>
</dbReference>
<evidence type="ECO:0000256" key="8">
    <source>
        <dbReference type="ARBA" id="ARBA00023136"/>
    </source>
</evidence>
<dbReference type="RefSeq" id="WP_132687950.1">
    <property type="nucleotide sequence ID" value="NZ_SMFT01000001.1"/>
</dbReference>
<proteinExistence type="inferred from homology"/>
<evidence type="ECO:0000256" key="4">
    <source>
        <dbReference type="ARBA" id="ARBA00022475"/>
    </source>
</evidence>
<dbReference type="PANTHER" id="PTHR30614:SF36">
    <property type="entry name" value="ABC TRANSPORTER MEMBRANE-SPANNING PERMEASE-GLUTAMINE TRANSPORT"/>
    <property type="match status" value="1"/>
</dbReference>
<keyword evidence="3 9" id="KW-0813">Transport</keyword>
<keyword evidence="5 9" id="KW-0812">Transmembrane</keyword>
<dbReference type="EMBL" id="SMFT01000001">
    <property type="protein sequence ID" value="TCK01572.1"/>
    <property type="molecule type" value="Genomic_DNA"/>
</dbReference>
<dbReference type="GO" id="GO:0022857">
    <property type="term" value="F:transmembrane transporter activity"/>
    <property type="evidence" value="ECO:0007669"/>
    <property type="project" value="InterPro"/>
</dbReference>
<protein>
    <submittedName>
        <fullName evidence="11">Amino acid ABC transporter membrane protein 2 (PAAT family)</fullName>
    </submittedName>
</protein>
<feature type="transmembrane region" description="Helical" evidence="9">
    <location>
        <begin position="57"/>
        <end position="78"/>
    </location>
</feature>
<feature type="domain" description="ABC transmembrane type-1" evidence="10">
    <location>
        <begin position="19"/>
        <end position="213"/>
    </location>
</feature>
<keyword evidence="7 9" id="KW-1133">Transmembrane helix</keyword>
<dbReference type="InterPro" id="IPR035906">
    <property type="entry name" value="MetI-like_sf"/>
</dbReference>
<evidence type="ECO:0000256" key="6">
    <source>
        <dbReference type="ARBA" id="ARBA00022970"/>
    </source>
</evidence>
<evidence type="ECO:0000256" key="1">
    <source>
        <dbReference type="ARBA" id="ARBA00004429"/>
    </source>
</evidence>
<dbReference type="InterPro" id="IPR043429">
    <property type="entry name" value="ArtM/GltK/GlnP/TcyL/YhdX-like"/>
</dbReference>
<dbReference type="GO" id="GO:0043190">
    <property type="term" value="C:ATP-binding cassette (ABC) transporter complex"/>
    <property type="evidence" value="ECO:0007669"/>
    <property type="project" value="InterPro"/>
</dbReference>
<comment type="subcellular location">
    <subcellularLocation>
        <location evidence="1">Cell inner membrane</location>
        <topology evidence="1">Multi-pass membrane protein</topology>
    </subcellularLocation>
    <subcellularLocation>
        <location evidence="9">Cell membrane</location>
        <topology evidence="9">Multi-pass membrane protein</topology>
    </subcellularLocation>
</comment>
<dbReference type="PROSITE" id="PS50928">
    <property type="entry name" value="ABC_TM1"/>
    <property type="match status" value="1"/>
</dbReference>
<keyword evidence="12" id="KW-1185">Reference proteome</keyword>
<evidence type="ECO:0000313" key="11">
    <source>
        <dbReference type="EMBL" id="TCK01572.1"/>
    </source>
</evidence>
<dbReference type="PANTHER" id="PTHR30614">
    <property type="entry name" value="MEMBRANE COMPONENT OF AMINO ACID ABC TRANSPORTER"/>
    <property type="match status" value="1"/>
</dbReference>
<dbReference type="Pfam" id="PF00528">
    <property type="entry name" value="BPD_transp_1"/>
    <property type="match status" value="1"/>
</dbReference>
<organism evidence="11 12">
    <name type="scientific">Volucribacter psittacicida</name>
    <dbReference type="NCBI Taxonomy" id="203482"/>
    <lineage>
        <taxon>Bacteria</taxon>
        <taxon>Pseudomonadati</taxon>
        <taxon>Pseudomonadota</taxon>
        <taxon>Gammaproteobacteria</taxon>
        <taxon>Pasteurellales</taxon>
        <taxon>Pasteurellaceae</taxon>
        <taxon>Volucribacter</taxon>
    </lineage>
</organism>
<keyword evidence="6" id="KW-0029">Amino-acid transport</keyword>
<feature type="transmembrane region" description="Helical" evidence="9">
    <location>
        <begin position="163"/>
        <end position="180"/>
    </location>
</feature>
<dbReference type="Proteomes" id="UP000294702">
    <property type="component" value="Unassembled WGS sequence"/>
</dbReference>
<feature type="transmembrane region" description="Helical" evidence="9">
    <location>
        <begin position="20"/>
        <end position="45"/>
    </location>
</feature>
<dbReference type="InterPro" id="IPR010065">
    <property type="entry name" value="AA_ABC_transptr_permease_3TM"/>
</dbReference>
<dbReference type="AlphaFoldDB" id="A0A4R1GBE7"/>
<evidence type="ECO:0000313" key="12">
    <source>
        <dbReference type="Proteomes" id="UP000294702"/>
    </source>
</evidence>
<evidence type="ECO:0000259" key="10">
    <source>
        <dbReference type="PROSITE" id="PS50928"/>
    </source>
</evidence>
<dbReference type="InterPro" id="IPR000515">
    <property type="entry name" value="MetI-like"/>
</dbReference>
<dbReference type="SUPFAM" id="SSF161098">
    <property type="entry name" value="MetI-like"/>
    <property type="match status" value="1"/>
</dbReference>
<evidence type="ECO:0000256" key="7">
    <source>
        <dbReference type="ARBA" id="ARBA00022989"/>
    </source>
</evidence>
<evidence type="ECO:0000256" key="2">
    <source>
        <dbReference type="ARBA" id="ARBA00010072"/>
    </source>
</evidence>
<keyword evidence="8 9" id="KW-0472">Membrane</keyword>
<gene>
    <name evidence="11" type="ORF">EV694_0188</name>
</gene>
<comment type="similarity">
    <text evidence="2">Belongs to the binding-protein-dependent transport system permease family. HisMQ subfamily.</text>
</comment>
<dbReference type="CDD" id="cd06261">
    <property type="entry name" value="TM_PBP2"/>
    <property type="match status" value="1"/>
</dbReference>
<sequence length="222" mass="25115">MGLSILFEGNNLERLLMGLWVTAKIAFISVFFACLLGVLLGVVMTSKNRFIKALCRLYLEIVRIIPLLVLLFITYFGVAKWFNTHLDGVLVCILVFIFWGTAEMGDLVRAALTSIEKHQIEAAQALGLTQRQVFIYILLPQSLKRVTPGAINLFTRMIKTSSLAMLIGVLEVIKVGQQIIETALFTDPSAALWIYGVIFLLYFMICYPLSLFSQRLEKRWES</sequence>
<evidence type="ECO:0000256" key="3">
    <source>
        <dbReference type="ARBA" id="ARBA00022448"/>
    </source>
</evidence>